<feature type="domain" description="GerMN" evidence="2">
    <location>
        <begin position="207"/>
        <end position="294"/>
    </location>
</feature>
<name>A0ABS1IYV4_9FIRM</name>
<evidence type="ECO:0000313" key="3">
    <source>
        <dbReference type="EMBL" id="MBK5897072.1"/>
    </source>
</evidence>
<feature type="domain" description="GerMN" evidence="2">
    <location>
        <begin position="62"/>
        <end position="151"/>
    </location>
</feature>
<dbReference type="PROSITE" id="PS51257">
    <property type="entry name" value="PROKAR_LIPOPROTEIN"/>
    <property type="match status" value="1"/>
</dbReference>
<comment type="caution">
    <text evidence="3">The sequence shown here is derived from an EMBL/GenBank/DDBJ whole genome shotgun (WGS) entry which is preliminary data.</text>
</comment>
<proteinExistence type="predicted"/>
<keyword evidence="1" id="KW-0732">Signal</keyword>
<dbReference type="Pfam" id="PF10646">
    <property type="entry name" value="Germane"/>
    <property type="match status" value="2"/>
</dbReference>
<evidence type="ECO:0000313" key="4">
    <source>
        <dbReference type="Proteomes" id="UP000604730"/>
    </source>
</evidence>
<dbReference type="RefSeq" id="WP_208428579.1">
    <property type="nucleotide sequence ID" value="NZ_JAEPRJ010000001.1"/>
</dbReference>
<gene>
    <name evidence="3" type="ORF">JJN12_04630</name>
</gene>
<feature type="signal peptide" evidence="1">
    <location>
        <begin position="1"/>
        <end position="27"/>
    </location>
</feature>
<sequence>MPDCKPFKLLFCLFCLSLALTGCGSSANDNIKEAENSYKIYYVSSSEDKLVSEDYVAKEEETNKLIGELLKQLNNVPDGTALKKPIPDSVDLKSKSLKDGVLTLDFSESYHQLTGISEILRRASVVKTLCQIKEVKKVEYRVENQPLMYSELNPVGAMSADDFIDNTGGETTYYQTVQISLYYTNADGKKLYQTRHNVEFDGTISLEELVIRQLMAGPLDNDKLAPVMPPGTKLNKVTFKDGICYVDFSKEFLEGREGVSDEVIVYSVVNSLSEISSVTKVQFFIDGKPVSSYRETIPIDLPVERKLDIIAEN</sequence>
<protein>
    <submittedName>
        <fullName evidence="3">GerMN domain-containing protein</fullName>
    </submittedName>
</protein>
<dbReference type="InterPro" id="IPR019606">
    <property type="entry name" value="GerMN"/>
</dbReference>
<dbReference type="SMART" id="SM00909">
    <property type="entry name" value="Germane"/>
    <property type="match status" value="2"/>
</dbReference>
<keyword evidence="4" id="KW-1185">Reference proteome</keyword>
<evidence type="ECO:0000256" key="1">
    <source>
        <dbReference type="SAM" id="SignalP"/>
    </source>
</evidence>
<feature type="chain" id="PRO_5045598269" evidence="1">
    <location>
        <begin position="28"/>
        <end position="313"/>
    </location>
</feature>
<accession>A0ABS1IYV4</accession>
<dbReference type="EMBL" id="JAEPRJ010000001">
    <property type="protein sequence ID" value="MBK5897072.1"/>
    <property type="molecule type" value="Genomic_DNA"/>
</dbReference>
<dbReference type="Proteomes" id="UP000604730">
    <property type="component" value="Unassembled WGS sequence"/>
</dbReference>
<reference evidence="3 4" key="1">
    <citation type="submission" date="2021-01" db="EMBL/GenBank/DDBJ databases">
        <title>Isolation and description of Catonella massiliensis sp. nov., a novel Catonella species, isolated from a stable periodontitis subject.</title>
        <authorList>
            <person name="Antezack A."/>
            <person name="Boxberger M."/>
            <person name="La Scola B."/>
            <person name="Monnet-Corti V."/>
        </authorList>
    </citation>
    <scope>NUCLEOTIDE SEQUENCE [LARGE SCALE GENOMIC DNA]</scope>
    <source>
        <strain evidence="3 4">Marseille-Q4567</strain>
    </source>
</reference>
<organism evidence="3 4">
    <name type="scientific">Catonella massiliensis</name>
    <dbReference type="NCBI Taxonomy" id="2799636"/>
    <lineage>
        <taxon>Bacteria</taxon>
        <taxon>Bacillati</taxon>
        <taxon>Bacillota</taxon>
        <taxon>Clostridia</taxon>
        <taxon>Lachnospirales</taxon>
        <taxon>Lachnospiraceae</taxon>
        <taxon>Catonella</taxon>
    </lineage>
</organism>
<evidence type="ECO:0000259" key="2">
    <source>
        <dbReference type="SMART" id="SM00909"/>
    </source>
</evidence>